<dbReference type="AlphaFoldDB" id="A0A3P7ISX5"/>
<gene>
    <name evidence="1" type="ORF">SVUK_LOCUS8194</name>
</gene>
<accession>A0A3P7ISX5</accession>
<organism evidence="1 2">
    <name type="scientific">Strongylus vulgaris</name>
    <name type="common">Blood worm</name>
    <dbReference type="NCBI Taxonomy" id="40348"/>
    <lineage>
        <taxon>Eukaryota</taxon>
        <taxon>Metazoa</taxon>
        <taxon>Ecdysozoa</taxon>
        <taxon>Nematoda</taxon>
        <taxon>Chromadorea</taxon>
        <taxon>Rhabditida</taxon>
        <taxon>Rhabditina</taxon>
        <taxon>Rhabditomorpha</taxon>
        <taxon>Strongyloidea</taxon>
        <taxon>Strongylidae</taxon>
        <taxon>Strongylus</taxon>
    </lineage>
</organism>
<reference evidence="1 2" key="1">
    <citation type="submission" date="2018-11" db="EMBL/GenBank/DDBJ databases">
        <authorList>
            <consortium name="Pathogen Informatics"/>
        </authorList>
    </citation>
    <scope>NUCLEOTIDE SEQUENCE [LARGE SCALE GENOMIC DNA]</scope>
</reference>
<protein>
    <submittedName>
        <fullName evidence="1">Uncharacterized protein</fullName>
    </submittedName>
</protein>
<dbReference type="Proteomes" id="UP000270094">
    <property type="component" value="Unassembled WGS sequence"/>
</dbReference>
<evidence type="ECO:0000313" key="1">
    <source>
        <dbReference type="EMBL" id="VDM73196.1"/>
    </source>
</evidence>
<sequence>MSPLAELDVELFMYPLPYYVMNASRQINSLRDTLAACHMTANRVWLKVRVLSRRI</sequence>
<evidence type="ECO:0000313" key="2">
    <source>
        <dbReference type="Proteomes" id="UP000270094"/>
    </source>
</evidence>
<proteinExistence type="predicted"/>
<dbReference type="EMBL" id="UYYB01029380">
    <property type="protein sequence ID" value="VDM73196.1"/>
    <property type="molecule type" value="Genomic_DNA"/>
</dbReference>
<name>A0A3P7ISX5_STRVU</name>
<keyword evidence="2" id="KW-1185">Reference proteome</keyword>